<dbReference type="OrthoDB" id="2015187at2"/>
<dbReference type="RefSeq" id="WP_044823408.1">
    <property type="nucleotide sequence ID" value="NZ_CP009687.1"/>
</dbReference>
<dbReference type="Gene3D" id="1.10.287.470">
    <property type="entry name" value="Helix hairpin bin"/>
    <property type="match status" value="1"/>
</dbReference>
<evidence type="ECO:0000256" key="1">
    <source>
        <dbReference type="ARBA" id="ARBA00009477"/>
    </source>
</evidence>
<feature type="domain" description="Multidrug resistance protein MdtA-like barrel-sandwich hybrid" evidence="2">
    <location>
        <begin position="72"/>
        <end position="210"/>
    </location>
</feature>
<dbReference type="Gene3D" id="2.40.30.170">
    <property type="match status" value="1"/>
</dbReference>
<dbReference type="Pfam" id="PF25989">
    <property type="entry name" value="YknX_C"/>
    <property type="match status" value="1"/>
</dbReference>
<dbReference type="PANTHER" id="PTHR30469">
    <property type="entry name" value="MULTIDRUG RESISTANCE PROTEIN MDTA"/>
    <property type="match status" value="1"/>
</dbReference>
<evidence type="ECO:0000259" key="2">
    <source>
        <dbReference type="Pfam" id="PF25917"/>
    </source>
</evidence>
<name>A0A0D8IDH5_9CLOT</name>
<dbReference type="InterPro" id="IPR058637">
    <property type="entry name" value="YknX-like_C"/>
</dbReference>
<dbReference type="Pfam" id="PF25917">
    <property type="entry name" value="BSH_RND"/>
    <property type="match status" value="1"/>
</dbReference>
<dbReference type="GO" id="GO:1990281">
    <property type="term" value="C:efflux pump complex"/>
    <property type="evidence" value="ECO:0007669"/>
    <property type="project" value="TreeGrafter"/>
</dbReference>
<dbReference type="Gene3D" id="2.40.420.20">
    <property type="match status" value="1"/>
</dbReference>
<keyword evidence="5" id="KW-1185">Reference proteome</keyword>
<dbReference type="EMBL" id="CP009687">
    <property type="protein sequence ID" value="AKL94452.1"/>
    <property type="molecule type" value="Genomic_DNA"/>
</dbReference>
<accession>A0A0D8IDH5</accession>
<evidence type="ECO:0000313" key="5">
    <source>
        <dbReference type="Proteomes" id="UP000035704"/>
    </source>
</evidence>
<dbReference type="Gene3D" id="2.40.50.100">
    <property type="match status" value="1"/>
</dbReference>
<proteinExistence type="inferred from homology"/>
<evidence type="ECO:0000313" key="4">
    <source>
        <dbReference type="EMBL" id="AKL94452.1"/>
    </source>
</evidence>
<dbReference type="AlphaFoldDB" id="A0A0D8IDH5"/>
<dbReference type="SUPFAM" id="SSF111369">
    <property type="entry name" value="HlyD-like secretion proteins"/>
    <property type="match status" value="1"/>
</dbReference>
<evidence type="ECO:0000259" key="3">
    <source>
        <dbReference type="Pfam" id="PF25989"/>
    </source>
</evidence>
<protein>
    <submittedName>
        <fullName evidence="4">Efflux transporter, RND family, MFP subunit</fullName>
    </submittedName>
</protein>
<dbReference type="KEGG" id="cace:CACET_c09450"/>
<gene>
    <name evidence="4" type="ORF">CACET_c09450</name>
</gene>
<dbReference type="Proteomes" id="UP000035704">
    <property type="component" value="Chromosome"/>
</dbReference>
<sequence length="371" mass="41450">MCKKFLKIVAIVAIIYICLVACNQAKRGEEERRVAVEVTTVKSNSIAEEVMLGSKLLPINNVMIFPKTPGLEVTKLAVEVGDTVKKGDFLFELDKTPVRRQVEIARRAYEQAQKNHRSVKQQLESHQQSTSADLPVGIMRGYQAQMLPSTAPENTLAMAEAQLEEARTAYATSLEGLQEMEYYAPIEGVVVQNSLQKNQMVLNTQPALVISDTSQLKVDLHVSQNLYHSFYLGKEVLLQVGDLQTIGKVAVVNEVADLKTNLHYVQILIDNSEEDLLAGSFCRIRVQRQQKDDAVVIPKEAVFFEENNPMIYTIKHQQAVKKQVQLGIDAGEFVEVISGVEEGEEIIIKGQHYIDENTLLIIVRGDGDEDI</sequence>
<reference evidence="4 5" key="1">
    <citation type="submission" date="2014-10" db="EMBL/GenBank/DDBJ databases">
        <title>Genome sequence of Clostridium aceticum DSM 1496.</title>
        <authorList>
            <person name="Poehlein A."/>
            <person name="Schiel-Bengelsdorf B."/>
            <person name="Gottschalk G."/>
            <person name="Duerre P."/>
            <person name="Daniel R."/>
        </authorList>
    </citation>
    <scope>NUCLEOTIDE SEQUENCE [LARGE SCALE GENOMIC DNA]</scope>
    <source>
        <strain evidence="4 5">DSM 1496</strain>
    </source>
</reference>
<dbReference type="InterPro" id="IPR006143">
    <property type="entry name" value="RND_pump_MFP"/>
</dbReference>
<dbReference type="InterPro" id="IPR058625">
    <property type="entry name" value="MdtA-like_BSH"/>
</dbReference>
<organism evidence="4 5">
    <name type="scientific">Clostridium aceticum</name>
    <dbReference type="NCBI Taxonomy" id="84022"/>
    <lineage>
        <taxon>Bacteria</taxon>
        <taxon>Bacillati</taxon>
        <taxon>Bacillota</taxon>
        <taxon>Clostridia</taxon>
        <taxon>Eubacteriales</taxon>
        <taxon>Clostridiaceae</taxon>
        <taxon>Clostridium</taxon>
    </lineage>
</organism>
<dbReference type="STRING" id="84022.CACET_c09450"/>
<dbReference type="GO" id="GO:0015562">
    <property type="term" value="F:efflux transmembrane transporter activity"/>
    <property type="evidence" value="ECO:0007669"/>
    <property type="project" value="TreeGrafter"/>
</dbReference>
<feature type="domain" description="YknX-like C-terminal permuted SH3-like" evidence="3">
    <location>
        <begin position="295"/>
        <end position="355"/>
    </location>
</feature>
<dbReference type="NCBIfam" id="TIGR01730">
    <property type="entry name" value="RND_mfp"/>
    <property type="match status" value="1"/>
</dbReference>
<dbReference type="PANTHER" id="PTHR30469:SF15">
    <property type="entry name" value="HLYD FAMILY OF SECRETION PROTEINS"/>
    <property type="match status" value="1"/>
</dbReference>
<comment type="similarity">
    <text evidence="1">Belongs to the membrane fusion protein (MFP) (TC 8.A.1) family.</text>
</comment>
<dbReference type="PATRIC" id="fig|84022.5.peg.2382"/>